<evidence type="ECO:0008006" key="4">
    <source>
        <dbReference type="Google" id="ProtNLM"/>
    </source>
</evidence>
<evidence type="ECO:0000313" key="3">
    <source>
        <dbReference type="Proteomes" id="UP000246894"/>
    </source>
</evidence>
<name>A0A2Z3RVK3_9MICO</name>
<sequence>MAGLSPREAAHSAELDLQAAVNIQERTPKAFLSVVWNFALESGAAPSAVLKVCAEAFAHAAENARHARVQLAGPQAATHLVMGLPLVAVAGGYLAGYNPLAFLLGSLFGWLLLVGAAFLLFLSSRWSRRMVRHAQQWEWSRGMAAEAMSMSLSAGHSLAQARRWASEVATSFTLDHEMVQQELARCDEFMALASKTGVGLSGLLRSQAQRERNAAREEAQMRVEKLAVRLMIPLGMCVLPAFIAVGVLPLVASVISSTALNS</sequence>
<dbReference type="PANTHER" id="PTHR35007">
    <property type="entry name" value="INTEGRAL MEMBRANE PROTEIN-RELATED"/>
    <property type="match status" value="1"/>
</dbReference>
<dbReference type="RefSeq" id="WP_110232833.1">
    <property type="nucleotide sequence ID" value="NZ_CP023994.1"/>
</dbReference>
<accession>A0A2Z3RVK3</accession>
<dbReference type="OrthoDB" id="3267562at2"/>
<proteinExistence type="predicted"/>
<gene>
    <name evidence="2" type="ORF">AURMO_00317</name>
</gene>
<keyword evidence="3" id="KW-1185">Reference proteome</keyword>
<dbReference type="Proteomes" id="UP000246894">
    <property type="component" value="Chromosome"/>
</dbReference>
<feature type="transmembrane region" description="Helical" evidence="1">
    <location>
        <begin position="76"/>
        <end position="95"/>
    </location>
</feature>
<dbReference type="AlphaFoldDB" id="A0A2Z3RVK3"/>
<dbReference type="KEGG" id="aum:AURMO_00317"/>
<dbReference type="PANTHER" id="PTHR35007:SF3">
    <property type="entry name" value="POSSIBLE CONSERVED ALANINE RICH MEMBRANE PROTEIN"/>
    <property type="match status" value="1"/>
</dbReference>
<feature type="transmembrane region" description="Helical" evidence="1">
    <location>
        <begin position="101"/>
        <end position="122"/>
    </location>
</feature>
<keyword evidence="1" id="KW-1133">Transmembrane helix</keyword>
<evidence type="ECO:0000313" key="2">
    <source>
        <dbReference type="EMBL" id="AWR20935.1"/>
    </source>
</evidence>
<protein>
    <recommendedName>
        <fullName evidence="4">Type II secretion system protein GspF domain-containing protein</fullName>
    </recommendedName>
</protein>
<keyword evidence="1" id="KW-0472">Membrane</keyword>
<keyword evidence="1" id="KW-0812">Transmembrane</keyword>
<organism evidence="2 3">
    <name type="scientific">Aurantimicrobium photophilum</name>
    <dbReference type="NCBI Taxonomy" id="1987356"/>
    <lineage>
        <taxon>Bacteria</taxon>
        <taxon>Bacillati</taxon>
        <taxon>Actinomycetota</taxon>
        <taxon>Actinomycetes</taxon>
        <taxon>Micrococcales</taxon>
        <taxon>Microbacteriaceae</taxon>
        <taxon>Aurantimicrobium</taxon>
    </lineage>
</organism>
<feature type="transmembrane region" description="Helical" evidence="1">
    <location>
        <begin position="230"/>
        <end position="255"/>
    </location>
</feature>
<dbReference type="EMBL" id="CP023994">
    <property type="protein sequence ID" value="AWR20935.1"/>
    <property type="molecule type" value="Genomic_DNA"/>
</dbReference>
<evidence type="ECO:0000256" key="1">
    <source>
        <dbReference type="SAM" id="Phobius"/>
    </source>
</evidence>
<reference evidence="2 3" key="1">
    <citation type="submission" date="2017-10" db="EMBL/GenBank/DDBJ databases">
        <title>Genome of an Actinobacterium that displays light-enhanced growth.</title>
        <authorList>
            <person name="Maresca J.A."/>
            <person name="Hempel P."/>
            <person name="Shevchenko O."/>
            <person name="Miller K.J."/>
            <person name="Hahn M.W."/>
        </authorList>
    </citation>
    <scope>NUCLEOTIDE SEQUENCE [LARGE SCALE GENOMIC DNA]</scope>
    <source>
        <strain evidence="2 3">MWH-Mo1</strain>
    </source>
</reference>